<sequence length="504" mass="56567">MRLNSSKATELAESLARLLPMEEVSLALNLEEEVTMQTLKLELMRLIYVDTSEELPPMRDVRCASNFGKVVMQVGQLTRVNATKKVHSQHFENVLHTNLLTWQEHDSRVLVLDDTGLKITRTSGNPIQLFSLQSTSITINTFDMKVVLQDSGNLILQGTNEENGENVVLWQSFDHPTDSFLPGMKLGDICWKDCKCLGVESEKDLGCQFLLGHYEEGVLDGLSFQLIIHNCPKEYLLDLMTSEDANNVSELQTGNNGRNLNIYTAALIMSATNGFSPDNLLGKGGFGPVFKGALDDGQEVAIKRLSSGSSQGLVEFKNELILIAKLQHTNLVRLLGFCVQGEEKMLVYEYMPNKSLDTFIFDDSKRKLLNWDKRFSIIEGIAQGLLYLHKYSRLRIIHRDLKLSNILLDENMNPKISDFGLARIYKTSEAGSNTNRIVGTYGYMSPEYAMEGIFSEKSDVYSFGVMVLEVVSGRKNSSHFEFDRPLNLVGYVSSYHILAVVSID</sequence>
<name>A0A7J9D1L8_GOSGO</name>
<evidence type="ECO:0000256" key="16">
    <source>
        <dbReference type="ARBA" id="ARBA00023170"/>
    </source>
</evidence>
<dbReference type="Gene3D" id="1.10.510.10">
    <property type="entry name" value="Transferase(Phosphotransferase) domain 1"/>
    <property type="match status" value="1"/>
</dbReference>
<evidence type="ECO:0000256" key="7">
    <source>
        <dbReference type="ARBA" id="ARBA00022692"/>
    </source>
</evidence>
<evidence type="ECO:0000259" key="18">
    <source>
        <dbReference type="PROSITE" id="PS50011"/>
    </source>
</evidence>
<dbReference type="Gene3D" id="3.30.200.20">
    <property type="entry name" value="Phosphorylase Kinase, domain 1"/>
    <property type="match status" value="1"/>
</dbReference>
<dbReference type="GO" id="GO:0030246">
    <property type="term" value="F:carbohydrate binding"/>
    <property type="evidence" value="ECO:0007669"/>
    <property type="project" value="UniProtKB-KW"/>
</dbReference>
<organism evidence="19 20">
    <name type="scientific">Gossypium gossypioides</name>
    <name type="common">Mexican cotton</name>
    <name type="synonym">Selera gossypioides</name>
    <dbReference type="NCBI Taxonomy" id="34282"/>
    <lineage>
        <taxon>Eukaryota</taxon>
        <taxon>Viridiplantae</taxon>
        <taxon>Streptophyta</taxon>
        <taxon>Embryophyta</taxon>
        <taxon>Tracheophyta</taxon>
        <taxon>Spermatophyta</taxon>
        <taxon>Magnoliopsida</taxon>
        <taxon>eudicotyledons</taxon>
        <taxon>Gunneridae</taxon>
        <taxon>Pentapetalae</taxon>
        <taxon>rosids</taxon>
        <taxon>malvids</taxon>
        <taxon>Malvales</taxon>
        <taxon>Malvaceae</taxon>
        <taxon>Malvoideae</taxon>
        <taxon>Gossypium</taxon>
    </lineage>
</organism>
<dbReference type="SUPFAM" id="SSF51110">
    <property type="entry name" value="alpha-D-mannose-specific plant lectins"/>
    <property type="match status" value="1"/>
</dbReference>
<dbReference type="SMART" id="SM00220">
    <property type="entry name" value="S_TKc"/>
    <property type="match status" value="1"/>
</dbReference>
<dbReference type="GO" id="GO:0002229">
    <property type="term" value="P:defense response to oomycetes"/>
    <property type="evidence" value="ECO:0007669"/>
    <property type="project" value="UniProtKB-ARBA"/>
</dbReference>
<dbReference type="AlphaFoldDB" id="A0A7J9D1L8"/>
<keyword evidence="16" id="KW-0675">Receptor</keyword>
<dbReference type="FunFam" id="1.10.510.10:FF:000240">
    <property type="entry name" value="Lectin-domain containing receptor kinase A4.3"/>
    <property type="match status" value="1"/>
</dbReference>
<evidence type="ECO:0000313" key="20">
    <source>
        <dbReference type="Proteomes" id="UP000593579"/>
    </source>
</evidence>
<dbReference type="PANTHER" id="PTHR27002">
    <property type="entry name" value="RECEPTOR-LIKE SERINE/THREONINE-PROTEIN KINASE SD1-8"/>
    <property type="match status" value="1"/>
</dbReference>
<dbReference type="InterPro" id="IPR008271">
    <property type="entry name" value="Ser/Thr_kinase_AS"/>
</dbReference>
<keyword evidence="11" id="KW-0418">Kinase</keyword>
<keyword evidence="8" id="KW-0732">Signal</keyword>
<evidence type="ECO:0000256" key="2">
    <source>
        <dbReference type="ARBA" id="ARBA00008536"/>
    </source>
</evidence>
<dbReference type="SUPFAM" id="SSF56112">
    <property type="entry name" value="Protein kinase-like (PK-like)"/>
    <property type="match status" value="1"/>
</dbReference>
<dbReference type="InterPro" id="IPR011009">
    <property type="entry name" value="Kinase-like_dom_sf"/>
</dbReference>
<evidence type="ECO:0000256" key="14">
    <source>
        <dbReference type="ARBA" id="ARBA00023136"/>
    </source>
</evidence>
<keyword evidence="12" id="KW-0067">ATP-binding</keyword>
<keyword evidence="4" id="KW-1003">Cell membrane</keyword>
<keyword evidence="6" id="KW-0808">Transferase</keyword>
<evidence type="ECO:0000256" key="1">
    <source>
        <dbReference type="ARBA" id="ARBA00004251"/>
    </source>
</evidence>
<keyword evidence="13" id="KW-1133">Transmembrane helix</keyword>
<evidence type="ECO:0000256" key="9">
    <source>
        <dbReference type="ARBA" id="ARBA00022734"/>
    </source>
</evidence>
<dbReference type="InterPro" id="IPR036426">
    <property type="entry name" value="Bulb-type_lectin_dom_sf"/>
</dbReference>
<keyword evidence="14" id="KW-0472">Membrane</keyword>
<keyword evidence="7" id="KW-0812">Transmembrane</keyword>
<dbReference type="EMBL" id="JABEZY010261650">
    <property type="protein sequence ID" value="MBA0754415.1"/>
    <property type="molecule type" value="Genomic_DNA"/>
</dbReference>
<evidence type="ECO:0000256" key="6">
    <source>
        <dbReference type="ARBA" id="ARBA00022679"/>
    </source>
</evidence>
<evidence type="ECO:0000256" key="3">
    <source>
        <dbReference type="ARBA" id="ARBA00010217"/>
    </source>
</evidence>
<evidence type="ECO:0000256" key="8">
    <source>
        <dbReference type="ARBA" id="ARBA00022729"/>
    </source>
</evidence>
<evidence type="ECO:0000256" key="5">
    <source>
        <dbReference type="ARBA" id="ARBA00022527"/>
    </source>
</evidence>
<dbReference type="Proteomes" id="UP000593579">
    <property type="component" value="Unassembled WGS sequence"/>
</dbReference>
<evidence type="ECO:0000256" key="4">
    <source>
        <dbReference type="ARBA" id="ARBA00022475"/>
    </source>
</evidence>
<comment type="subcellular location">
    <subcellularLocation>
        <location evidence="1">Cell membrane</location>
        <topology evidence="1">Single-pass type I membrane protein</topology>
    </subcellularLocation>
</comment>
<keyword evidence="10" id="KW-0547">Nucleotide-binding</keyword>
<evidence type="ECO:0000256" key="13">
    <source>
        <dbReference type="ARBA" id="ARBA00022989"/>
    </source>
</evidence>
<keyword evidence="15" id="KW-1015">Disulfide bond</keyword>
<dbReference type="InterPro" id="IPR000719">
    <property type="entry name" value="Prot_kinase_dom"/>
</dbReference>
<dbReference type="InterPro" id="IPR001480">
    <property type="entry name" value="Bulb-type_lectin_dom"/>
</dbReference>
<dbReference type="GO" id="GO:0004674">
    <property type="term" value="F:protein serine/threonine kinase activity"/>
    <property type="evidence" value="ECO:0007669"/>
    <property type="project" value="UniProtKB-KW"/>
</dbReference>
<comment type="similarity">
    <text evidence="2">In the N-terminal section; belongs to the leguminous lectin family.</text>
</comment>
<protein>
    <recommendedName>
        <fullName evidence="18">Protein kinase domain-containing protein</fullName>
    </recommendedName>
</protein>
<dbReference type="Pfam" id="PF01453">
    <property type="entry name" value="B_lectin"/>
    <property type="match status" value="1"/>
</dbReference>
<dbReference type="InterPro" id="IPR001245">
    <property type="entry name" value="Ser-Thr/Tyr_kinase_cat_dom"/>
</dbReference>
<dbReference type="PROSITE" id="PS50011">
    <property type="entry name" value="PROTEIN_KINASE_DOM"/>
    <property type="match status" value="1"/>
</dbReference>
<reference evidence="19 20" key="1">
    <citation type="journal article" date="2019" name="Genome Biol. Evol.">
        <title>Insights into the evolution of the New World diploid cottons (Gossypium, subgenus Houzingenia) based on genome sequencing.</title>
        <authorList>
            <person name="Grover C.E."/>
            <person name="Arick M.A. 2nd"/>
            <person name="Thrash A."/>
            <person name="Conover J.L."/>
            <person name="Sanders W.S."/>
            <person name="Peterson D.G."/>
            <person name="Frelichowski J.E."/>
            <person name="Scheffler J.A."/>
            <person name="Scheffler B.E."/>
            <person name="Wendel J.F."/>
        </authorList>
    </citation>
    <scope>NUCLEOTIDE SEQUENCE [LARGE SCALE GENOMIC DNA]</scope>
    <source>
        <strain evidence="19">5</strain>
        <tissue evidence="19">Leaf</tissue>
    </source>
</reference>
<keyword evidence="9" id="KW-0430">Lectin</keyword>
<keyword evidence="17" id="KW-0325">Glycoprotein</keyword>
<dbReference type="GO" id="GO:0005524">
    <property type="term" value="F:ATP binding"/>
    <property type="evidence" value="ECO:0007669"/>
    <property type="project" value="UniProtKB-KW"/>
</dbReference>
<evidence type="ECO:0000313" key="19">
    <source>
        <dbReference type="EMBL" id="MBA0754415.1"/>
    </source>
</evidence>
<keyword evidence="5" id="KW-0723">Serine/threonine-protein kinase</keyword>
<dbReference type="FunFam" id="3.30.200.20:FF:001238">
    <property type="entry name" value="Os08g0179000 protein"/>
    <property type="match status" value="1"/>
</dbReference>
<evidence type="ECO:0000256" key="17">
    <source>
        <dbReference type="ARBA" id="ARBA00023180"/>
    </source>
</evidence>
<evidence type="ECO:0000256" key="11">
    <source>
        <dbReference type="ARBA" id="ARBA00022777"/>
    </source>
</evidence>
<comment type="caution">
    <text evidence="19">The sequence shown here is derived from an EMBL/GenBank/DDBJ whole genome shotgun (WGS) entry which is preliminary data.</text>
</comment>
<dbReference type="PROSITE" id="PS00108">
    <property type="entry name" value="PROTEIN_KINASE_ST"/>
    <property type="match status" value="1"/>
</dbReference>
<gene>
    <name evidence="19" type="ORF">Gogos_022203</name>
</gene>
<keyword evidence="20" id="KW-1185">Reference proteome</keyword>
<proteinExistence type="inferred from homology"/>
<evidence type="ECO:0000256" key="12">
    <source>
        <dbReference type="ARBA" id="ARBA00022840"/>
    </source>
</evidence>
<feature type="domain" description="Protein kinase" evidence="18">
    <location>
        <begin position="275"/>
        <end position="504"/>
    </location>
</feature>
<dbReference type="PANTHER" id="PTHR27002:SF1063">
    <property type="entry name" value="RECEPTOR-LIKE SERINE_THREONINE-PROTEIN KINASE"/>
    <property type="match status" value="1"/>
</dbReference>
<dbReference type="Pfam" id="PF07714">
    <property type="entry name" value="PK_Tyr_Ser-Thr"/>
    <property type="match status" value="1"/>
</dbReference>
<evidence type="ECO:0000256" key="15">
    <source>
        <dbReference type="ARBA" id="ARBA00023157"/>
    </source>
</evidence>
<accession>A0A7J9D1L8</accession>
<dbReference type="OrthoDB" id="4062651at2759"/>
<evidence type="ECO:0000256" key="10">
    <source>
        <dbReference type="ARBA" id="ARBA00022741"/>
    </source>
</evidence>
<comment type="similarity">
    <text evidence="3">In the C-terminal section; belongs to the protein kinase superfamily. Ser/Thr protein kinase family.</text>
</comment>
<dbReference type="GO" id="GO:0005886">
    <property type="term" value="C:plasma membrane"/>
    <property type="evidence" value="ECO:0007669"/>
    <property type="project" value="UniProtKB-SubCell"/>
</dbReference>